<keyword evidence="4" id="KW-1185">Reference proteome</keyword>
<reference evidence="3" key="1">
    <citation type="submission" date="2020-12" db="EMBL/GenBank/DDBJ databases">
        <title>Metabolic potential, ecology and presence of endohyphal bacteria is reflected in genomic diversity of Mucoromycotina.</title>
        <authorList>
            <person name="Muszewska A."/>
            <person name="Okrasinska A."/>
            <person name="Steczkiewicz K."/>
            <person name="Drgas O."/>
            <person name="Orlowska M."/>
            <person name="Perlinska-Lenart U."/>
            <person name="Aleksandrzak-Piekarczyk T."/>
            <person name="Szatraj K."/>
            <person name="Zielenkiewicz U."/>
            <person name="Pilsyk S."/>
            <person name="Malc E."/>
            <person name="Mieczkowski P."/>
            <person name="Kruszewska J.S."/>
            <person name="Biernat P."/>
            <person name="Pawlowska J."/>
        </authorList>
    </citation>
    <scope>NUCLEOTIDE SEQUENCE</scope>
    <source>
        <strain evidence="3">WA0000051536</strain>
    </source>
</reference>
<feature type="compositionally biased region" description="Low complexity" evidence="1">
    <location>
        <begin position="108"/>
        <end position="117"/>
    </location>
</feature>
<dbReference type="Proteomes" id="UP000612746">
    <property type="component" value="Unassembled WGS sequence"/>
</dbReference>
<accession>A0A8H7Q8W1</accession>
<feature type="region of interest" description="Disordered" evidence="1">
    <location>
        <begin position="271"/>
        <end position="307"/>
    </location>
</feature>
<feature type="compositionally biased region" description="Low complexity" evidence="1">
    <location>
        <begin position="129"/>
        <end position="168"/>
    </location>
</feature>
<evidence type="ECO:0000313" key="4">
    <source>
        <dbReference type="Proteomes" id="UP000612746"/>
    </source>
</evidence>
<comment type="caution">
    <text evidence="3">The sequence shown here is derived from an EMBL/GenBank/DDBJ whole genome shotgun (WGS) entry which is preliminary data.</text>
</comment>
<organism evidence="3 4">
    <name type="scientific">Umbelopsis vinacea</name>
    <dbReference type="NCBI Taxonomy" id="44442"/>
    <lineage>
        <taxon>Eukaryota</taxon>
        <taxon>Fungi</taxon>
        <taxon>Fungi incertae sedis</taxon>
        <taxon>Mucoromycota</taxon>
        <taxon>Mucoromycotina</taxon>
        <taxon>Umbelopsidomycetes</taxon>
        <taxon>Umbelopsidales</taxon>
        <taxon>Umbelopsidaceae</taxon>
        <taxon>Umbelopsis</taxon>
    </lineage>
</organism>
<evidence type="ECO:0008006" key="5">
    <source>
        <dbReference type="Google" id="ProtNLM"/>
    </source>
</evidence>
<protein>
    <recommendedName>
        <fullName evidence="5">Mid2 domain-containing protein</fullName>
    </recommendedName>
</protein>
<keyword evidence="2" id="KW-0472">Membrane</keyword>
<name>A0A8H7Q8W1_9FUNG</name>
<feature type="transmembrane region" description="Helical" evidence="2">
    <location>
        <begin position="187"/>
        <end position="209"/>
    </location>
</feature>
<dbReference type="AlphaFoldDB" id="A0A8H7Q8W1"/>
<proteinExistence type="predicted"/>
<keyword evidence="2" id="KW-1133">Transmembrane helix</keyword>
<dbReference type="EMBL" id="JAEPRA010000002">
    <property type="protein sequence ID" value="KAG2188142.1"/>
    <property type="molecule type" value="Genomic_DNA"/>
</dbReference>
<evidence type="ECO:0000256" key="2">
    <source>
        <dbReference type="SAM" id="Phobius"/>
    </source>
</evidence>
<sequence>MNHPSVATHTQHIRSIPTLYDRHCKTDDDCPDVHCCNLYVQRCVLDPLGTICDIKPTTTTKKKTTTSKKSTTTHKTSTRRPSTTTKKPSNAHATDKSQPVAVLSETNPSSTPDPTTSAGDEGTTPGDQPVVNDPNAPAANPAVATPSSGSPTASSPSSSPTTGSNNGSQNNLANSDVVAGDITNKKLGIGIGVGVGCVAAIGLVGMAAFRRHEKRVKNASMDNASGDPVSTHWRPQSFMAVLGGVVAKLPRSSSTSSRGSSRIRSVFSNLSRNGSNRSNLSDQSVGSVPSLARIDEHYGDGQSMRQY</sequence>
<feature type="region of interest" description="Disordered" evidence="1">
    <location>
        <begin position="59"/>
        <end position="172"/>
    </location>
</feature>
<gene>
    <name evidence="3" type="ORF">INT44_000893</name>
</gene>
<feature type="compositionally biased region" description="Low complexity" evidence="1">
    <location>
        <begin position="67"/>
        <end position="88"/>
    </location>
</feature>
<feature type="compositionally biased region" description="Low complexity" evidence="1">
    <location>
        <begin position="271"/>
        <end position="281"/>
    </location>
</feature>
<dbReference type="OrthoDB" id="2290463at2759"/>
<evidence type="ECO:0000313" key="3">
    <source>
        <dbReference type="EMBL" id="KAG2188142.1"/>
    </source>
</evidence>
<keyword evidence="2" id="KW-0812">Transmembrane</keyword>
<evidence type="ECO:0000256" key="1">
    <source>
        <dbReference type="SAM" id="MobiDB-lite"/>
    </source>
</evidence>